<accession>A0A7J8JN82</accession>
<evidence type="ECO:0000256" key="5">
    <source>
        <dbReference type="ARBA" id="ARBA00023134"/>
    </source>
</evidence>
<evidence type="ECO:0000256" key="4">
    <source>
        <dbReference type="ARBA" id="ARBA00022741"/>
    </source>
</evidence>
<dbReference type="GO" id="GO:0003972">
    <property type="term" value="F:RNA ligase (ATP) activity"/>
    <property type="evidence" value="ECO:0007669"/>
    <property type="project" value="TreeGrafter"/>
</dbReference>
<dbReference type="PANTHER" id="PTHR11118:SF1">
    <property type="entry name" value="RNA-SPLICING LIGASE RTCB HOMOLOG"/>
    <property type="match status" value="1"/>
</dbReference>
<dbReference type="Pfam" id="PF01139">
    <property type="entry name" value="RtcB"/>
    <property type="match status" value="1"/>
</dbReference>
<evidence type="ECO:0000256" key="8">
    <source>
        <dbReference type="PIRSR" id="PIRSR601233-3"/>
    </source>
</evidence>
<dbReference type="EC" id="6.5.1.8" evidence="1"/>
<comment type="catalytic activity">
    <reaction evidence="7">
        <text>a 3'-end 3'-phospho-ribonucleotide-RNA + a 5'-end dephospho-ribonucleoside-RNA + GTP = a ribonucleotidyl-ribonucleotide-RNA + GMP + diphosphate</text>
        <dbReference type="Rhea" id="RHEA:68076"/>
        <dbReference type="Rhea" id="RHEA-COMP:10463"/>
        <dbReference type="Rhea" id="RHEA-COMP:13936"/>
        <dbReference type="Rhea" id="RHEA-COMP:17355"/>
        <dbReference type="ChEBI" id="CHEBI:33019"/>
        <dbReference type="ChEBI" id="CHEBI:37565"/>
        <dbReference type="ChEBI" id="CHEBI:58115"/>
        <dbReference type="ChEBI" id="CHEBI:83062"/>
        <dbReference type="ChEBI" id="CHEBI:138284"/>
        <dbReference type="ChEBI" id="CHEBI:173118"/>
        <dbReference type="EC" id="6.5.1.8"/>
    </reaction>
</comment>
<evidence type="ECO:0000313" key="11">
    <source>
        <dbReference type="Proteomes" id="UP000593571"/>
    </source>
</evidence>
<evidence type="ECO:0000256" key="6">
    <source>
        <dbReference type="ARBA" id="ARBA00023211"/>
    </source>
</evidence>
<evidence type="ECO:0000313" key="10">
    <source>
        <dbReference type="EMBL" id="KAF6497532.1"/>
    </source>
</evidence>
<organism evidence="10 11">
    <name type="scientific">Rousettus aegyptiacus</name>
    <name type="common">Egyptian fruit bat</name>
    <name type="synonym">Pteropus aegyptiacus</name>
    <dbReference type="NCBI Taxonomy" id="9407"/>
    <lineage>
        <taxon>Eukaryota</taxon>
        <taxon>Metazoa</taxon>
        <taxon>Chordata</taxon>
        <taxon>Craniata</taxon>
        <taxon>Vertebrata</taxon>
        <taxon>Euteleostomi</taxon>
        <taxon>Mammalia</taxon>
        <taxon>Eutheria</taxon>
        <taxon>Laurasiatheria</taxon>
        <taxon>Chiroptera</taxon>
        <taxon>Yinpterochiroptera</taxon>
        <taxon>Pteropodoidea</taxon>
        <taxon>Pteropodidae</taxon>
        <taxon>Rousettinae</taxon>
        <taxon>Rousettus</taxon>
    </lineage>
</organism>
<keyword evidence="4" id="KW-0547">Nucleotide-binding</keyword>
<dbReference type="InterPro" id="IPR036025">
    <property type="entry name" value="RtcB-like_sf"/>
</dbReference>
<keyword evidence="11" id="KW-1185">Reference proteome</keyword>
<protein>
    <recommendedName>
        <fullName evidence="1">3'-phosphate/5'-hydroxy nucleic acid ligase</fullName>
        <ecNumber evidence="1">6.5.1.8</ecNumber>
    </recommendedName>
</protein>
<keyword evidence="2 10" id="KW-0436">Ligase</keyword>
<name>A0A7J8JN82_ROUAE</name>
<feature type="transmembrane region" description="Helical" evidence="9">
    <location>
        <begin position="207"/>
        <end position="226"/>
    </location>
</feature>
<sequence length="249" mass="27649">MSRNYNDELQFLEKINKNSWRIKKGFVPNMQVEGVFYVNDALEKLMFEELRNACRGGGVGGFLPAMKQIGNVAALPGIVHRSIGLPDVHSGYGFAIGNMAAFDMNDPEAVVSPGGVGFDINCGVRLLRTNLDESDVQPVKEQLAQAMWSSSLVVPQVFREILGGEDRSGNCLTESYKSLIIRMDFSTPSSRYILRGVMKNILLNKRVLEYFLAAFLVSLCLFIHHLSPFPALSKTLNTTLSTYRVISGY</sequence>
<evidence type="ECO:0000256" key="2">
    <source>
        <dbReference type="ARBA" id="ARBA00022598"/>
    </source>
</evidence>
<keyword evidence="9" id="KW-0812">Transmembrane</keyword>
<dbReference type="GO" id="GO:0046872">
    <property type="term" value="F:metal ion binding"/>
    <property type="evidence" value="ECO:0007669"/>
    <property type="project" value="UniProtKB-KW"/>
</dbReference>
<dbReference type="SUPFAM" id="SSF103365">
    <property type="entry name" value="Hypothetical protein PH1602"/>
    <property type="match status" value="1"/>
</dbReference>
<dbReference type="GO" id="GO:0072669">
    <property type="term" value="C:tRNA-splicing ligase complex"/>
    <property type="evidence" value="ECO:0007669"/>
    <property type="project" value="TreeGrafter"/>
</dbReference>
<gene>
    <name evidence="10" type="ORF">HJG63_017041</name>
</gene>
<dbReference type="GO" id="GO:0170057">
    <property type="term" value="F:RNA ligase (GTP) activity"/>
    <property type="evidence" value="ECO:0007669"/>
    <property type="project" value="UniProtKB-EC"/>
</dbReference>
<proteinExistence type="predicted"/>
<dbReference type="PANTHER" id="PTHR11118">
    <property type="entry name" value="RNA-SPLICING LIGASE RTCB HOMOLOG"/>
    <property type="match status" value="1"/>
</dbReference>
<dbReference type="GO" id="GO:0006396">
    <property type="term" value="P:RNA processing"/>
    <property type="evidence" value="ECO:0007669"/>
    <property type="project" value="InterPro"/>
</dbReference>
<keyword evidence="9" id="KW-0472">Membrane</keyword>
<keyword evidence="3 8" id="KW-0479">Metal-binding</keyword>
<evidence type="ECO:0000256" key="7">
    <source>
        <dbReference type="ARBA" id="ARBA00047746"/>
    </source>
</evidence>
<dbReference type="GO" id="GO:0005634">
    <property type="term" value="C:nucleus"/>
    <property type="evidence" value="ECO:0007669"/>
    <property type="project" value="TreeGrafter"/>
</dbReference>
<evidence type="ECO:0000256" key="3">
    <source>
        <dbReference type="ARBA" id="ARBA00022723"/>
    </source>
</evidence>
<dbReference type="Proteomes" id="UP000593571">
    <property type="component" value="Unassembled WGS sequence"/>
</dbReference>
<dbReference type="GO" id="GO:0005525">
    <property type="term" value="F:GTP binding"/>
    <property type="evidence" value="ECO:0007669"/>
    <property type="project" value="UniProtKB-KW"/>
</dbReference>
<dbReference type="PROSITE" id="PS01288">
    <property type="entry name" value="UPF0027"/>
    <property type="match status" value="1"/>
</dbReference>
<dbReference type="Gene3D" id="3.90.1860.10">
    <property type="entry name" value="tRNA-splicing ligase RtcB"/>
    <property type="match status" value="1"/>
</dbReference>
<comment type="caution">
    <text evidence="10">The sequence shown here is derived from an EMBL/GenBank/DDBJ whole genome shotgun (WGS) entry which is preliminary data.</text>
</comment>
<dbReference type="AlphaFoldDB" id="A0A7J8JN82"/>
<keyword evidence="6 8" id="KW-0464">Manganese</keyword>
<reference evidence="10 11" key="1">
    <citation type="journal article" date="2020" name="Nature">
        <title>Six reference-quality genomes reveal evolution of bat adaptations.</title>
        <authorList>
            <person name="Jebb D."/>
            <person name="Huang Z."/>
            <person name="Pippel M."/>
            <person name="Hughes G.M."/>
            <person name="Lavrichenko K."/>
            <person name="Devanna P."/>
            <person name="Winkler S."/>
            <person name="Jermiin L.S."/>
            <person name="Skirmuntt E.C."/>
            <person name="Katzourakis A."/>
            <person name="Burkitt-Gray L."/>
            <person name="Ray D.A."/>
            <person name="Sullivan K.A.M."/>
            <person name="Roscito J.G."/>
            <person name="Kirilenko B.M."/>
            <person name="Davalos L.M."/>
            <person name="Corthals A.P."/>
            <person name="Power M.L."/>
            <person name="Jones G."/>
            <person name="Ransome R.D."/>
            <person name="Dechmann D.K.N."/>
            <person name="Locatelli A.G."/>
            <person name="Puechmaille S.J."/>
            <person name="Fedrigo O."/>
            <person name="Jarvis E.D."/>
            <person name="Hiller M."/>
            <person name="Vernes S.C."/>
            <person name="Myers E.W."/>
            <person name="Teeling E.C."/>
        </authorList>
    </citation>
    <scope>NUCLEOTIDE SEQUENCE [LARGE SCALE GENOMIC DNA]</scope>
    <source>
        <strain evidence="10">MRouAeg1</strain>
        <tissue evidence="10">Muscle</tissue>
    </source>
</reference>
<keyword evidence="5" id="KW-0342">GTP-binding</keyword>
<comment type="cofactor">
    <cofactor evidence="8">
        <name>Mn(2+)</name>
        <dbReference type="ChEBI" id="CHEBI:29035"/>
    </cofactor>
    <text evidence="8">Binds 2 manganese ions per subunit.</text>
</comment>
<dbReference type="EMBL" id="JACASE010000002">
    <property type="protein sequence ID" value="KAF6497532.1"/>
    <property type="molecule type" value="Genomic_DNA"/>
</dbReference>
<keyword evidence="9" id="KW-1133">Transmembrane helix</keyword>
<evidence type="ECO:0000256" key="9">
    <source>
        <dbReference type="SAM" id="Phobius"/>
    </source>
</evidence>
<dbReference type="InterPro" id="IPR001233">
    <property type="entry name" value="RtcB"/>
</dbReference>
<feature type="binding site" evidence="8">
    <location>
        <position position="119"/>
    </location>
    <ligand>
        <name>Mn(2+)</name>
        <dbReference type="ChEBI" id="CHEBI:29035"/>
        <label>1</label>
    </ligand>
</feature>
<evidence type="ECO:0000256" key="1">
    <source>
        <dbReference type="ARBA" id="ARBA00012726"/>
    </source>
</evidence>